<organism evidence="1 2">
    <name type="scientific">Agrilactobacillus yilanensis</name>
    <dbReference type="NCBI Taxonomy" id="2485997"/>
    <lineage>
        <taxon>Bacteria</taxon>
        <taxon>Bacillati</taxon>
        <taxon>Bacillota</taxon>
        <taxon>Bacilli</taxon>
        <taxon>Lactobacillales</taxon>
        <taxon>Lactobacillaceae</taxon>
        <taxon>Agrilactobacillus</taxon>
    </lineage>
</organism>
<dbReference type="RefSeq" id="WP_164506944.1">
    <property type="nucleotide sequence ID" value="NZ_JBHTOP010000026.1"/>
</dbReference>
<dbReference type="EMBL" id="JBHTOP010000026">
    <property type="protein sequence ID" value="MFD1672466.1"/>
    <property type="molecule type" value="Genomic_DNA"/>
</dbReference>
<gene>
    <name evidence="1" type="ORF">ACFQ5M_10175</name>
</gene>
<evidence type="ECO:0000313" key="1">
    <source>
        <dbReference type="EMBL" id="MFD1672466.1"/>
    </source>
</evidence>
<accession>A0ABW4J7Y1</accession>
<sequence length="210" mass="23959">MLEVFLFVNPIGYRCLSIESTLRKVVAELNTDVTFTLVPYVSVPVVNTYMTFNHLDKLNLTLRNRLTQDAYAAALDFKAVSFQGRKKSRHFLMNLQHLINVDRCPYDNETVKQALEAANADLDWFLEERNNPDLKELCAADEALINEYHITDTPTMVAFNHASDVNQDGIVIENCMSYVSLRQVLERLINDECFNTNQPCAANTPHLNTL</sequence>
<keyword evidence="2" id="KW-1185">Reference proteome</keyword>
<name>A0ABW4J7Y1_9LACO</name>
<dbReference type="Proteomes" id="UP001597267">
    <property type="component" value="Unassembled WGS sequence"/>
</dbReference>
<protein>
    <submittedName>
        <fullName evidence="1">DsbA family protein</fullName>
    </submittedName>
</protein>
<evidence type="ECO:0000313" key="2">
    <source>
        <dbReference type="Proteomes" id="UP001597267"/>
    </source>
</evidence>
<comment type="caution">
    <text evidence="1">The sequence shown here is derived from an EMBL/GenBank/DDBJ whole genome shotgun (WGS) entry which is preliminary data.</text>
</comment>
<dbReference type="InterPro" id="IPR036249">
    <property type="entry name" value="Thioredoxin-like_sf"/>
</dbReference>
<proteinExistence type="predicted"/>
<dbReference type="SUPFAM" id="SSF52833">
    <property type="entry name" value="Thioredoxin-like"/>
    <property type="match status" value="1"/>
</dbReference>
<reference evidence="2" key="1">
    <citation type="journal article" date="2019" name="Int. J. Syst. Evol. Microbiol.">
        <title>The Global Catalogue of Microorganisms (GCM) 10K type strain sequencing project: providing services to taxonomists for standard genome sequencing and annotation.</title>
        <authorList>
            <consortium name="The Broad Institute Genomics Platform"/>
            <consortium name="The Broad Institute Genome Sequencing Center for Infectious Disease"/>
            <person name="Wu L."/>
            <person name="Ma J."/>
        </authorList>
    </citation>
    <scope>NUCLEOTIDE SEQUENCE [LARGE SCALE GENOMIC DNA]</scope>
    <source>
        <strain evidence="2">CCM 8896</strain>
    </source>
</reference>
<dbReference type="Pfam" id="PF13743">
    <property type="entry name" value="Thioredoxin_5"/>
    <property type="match status" value="1"/>
</dbReference>
<dbReference type="Gene3D" id="3.40.30.10">
    <property type="entry name" value="Glutaredoxin"/>
    <property type="match status" value="1"/>
</dbReference>